<dbReference type="RefSeq" id="WP_150972252.1">
    <property type="nucleotide sequence ID" value="NZ_VZDO01000017.1"/>
</dbReference>
<proteinExistence type="predicted"/>
<evidence type="ECO:0000313" key="3">
    <source>
        <dbReference type="Proteomes" id="UP000432089"/>
    </source>
</evidence>
<dbReference type="Gene3D" id="3.40.1580.10">
    <property type="entry name" value="SMI1/KNR4-like"/>
    <property type="match status" value="1"/>
</dbReference>
<dbReference type="EMBL" id="VZDO01000017">
    <property type="protein sequence ID" value="KAB0677370.1"/>
    <property type="molecule type" value="Genomic_DNA"/>
</dbReference>
<dbReference type="InterPro" id="IPR037883">
    <property type="entry name" value="Knr4/Smi1-like_sf"/>
</dbReference>
<dbReference type="SMART" id="SM00860">
    <property type="entry name" value="SMI1_KNR4"/>
    <property type="match status" value="1"/>
</dbReference>
<keyword evidence="3" id="KW-1185">Reference proteome</keyword>
<sequence>MTAEDIAMQNAFRLIQENAELADFERGASEGEIEAAERSLNIRFPPSYRTFLSAYGVGDFNGREFFGIIPGKIPGTSAPSVVWLTLDERKVSGLPTHLLPVAASGYGSYFCIDTSNTGNNGSPILEWSNSHNPTKLIAGDFAEFFLDELQGSLS</sequence>
<organism evidence="2 3">
    <name type="scientific">Plantimonas leprariae</name>
    <dbReference type="NCBI Taxonomy" id="2615207"/>
    <lineage>
        <taxon>Bacteria</taxon>
        <taxon>Pseudomonadati</taxon>
        <taxon>Pseudomonadota</taxon>
        <taxon>Alphaproteobacteria</taxon>
        <taxon>Hyphomicrobiales</taxon>
        <taxon>Aurantimonadaceae</taxon>
        <taxon>Plantimonas</taxon>
    </lineage>
</organism>
<dbReference type="Pfam" id="PF14567">
    <property type="entry name" value="SUKH_5"/>
    <property type="match status" value="1"/>
</dbReference>
<feature type="domain" description="Knr4/Smi1-like" evidence="1">
    <location>
        <begin position="27"/>
        <end position="147"/>
    </location>
</feature>
<evidence type="ECO:0000259" key="1">
    <source>
        <dbReference type="SMART" id="SM00860"/>
    </source>
</evidence>
<gene>
    <name evidence="2" type="ORF">F6X38_18435</name>
</gene>
<reference evidence="2 3" key="1">
    <citation type="submission" date="2019-09" db="EMBL/GenBank/DDBJ databases">
        <title>YIM 132180 draft genome.</title>
        <authorList>
            <person name="Zhang K."/>
        </authorList>
    </citation>
    <scope>NUCLEOTIDE SEQUENCE [LARGE SCALE GENOMIC DNA]</scope>
    <source>
        <strain evidence="2 3">YIM 132180</strain>
    </source>
</reference>
<dbReference type="InterPro" id="IPR018958">
    <property type="entry name" value="Knr4/Smi1-like_dom"/>
</dbReference>
<accession>A0A7V7PLQ0</accession>
<name>A0A7V7PLQ0_9HYPH</name>
<dbReference type="SUPFAM" id="SSF160631">
    <property type="entry name" value="SMI1/KNR4-like"/>
    <property type="match status" value="1"/>
</dbReference>
<protein>
    <submittedName>
        <fullName evidence="2">SMI1/KNR4 family protein</fullName>
    </submittedName>
</protein>
<comment type="caution">
    <text evidence="2">The sequence shown here is derived from an EMBL/GenBank/DDBJ whole genome shotgun (WGS) entry which is preliminary data.</text>
</comment>
<dbReference type="Proteomes" id="UP000432089">
    <property type="component" value="Unassembled WGS sequence"/>
</dbReference>
<evidence type="ECO:0000313" key="2">
    <source>
        <dbReference type="EMBL" id="KAB0677370.1"/>
    </source>
</evidence>
<dbReference type="AlphaFoldDB" id="A0A7V7PLQ0"/>